<evidence type="ECO:0000313" key="2">
    <source>
        <dbReference type="Proteomes" id="UP000594791"/>
    </source>
</evidence>
<reference evidence="1 2" key="1">
    <citation type="submission" date="2020-12" db="EMBL/GenBank/DDBJ databases">
        <title>FDA dAtabase for Regulatory Grade micrObial Sequences (FDA-ARGOS): Supporting development and validation of Infectious Disease Dx tests.</title>
        <authorList>
            <person name="Nelson B."/>
            <person name="Plummer A."/>
            <person name="Tallon L."/>
            <person name="Sadzewicz L."/>
            <person name="Zhao X."/>
            <person name="Boylan J."/>
            <person name="Ott S."/>
            <person name="Bowen H."/>
            <person name="Vavikolanu K."/>
            <person name="Mehta A."/>
            <person name="Aluvathingal J."/>
            <person name="Nadendla S."/>
            <person name="Myers T."/>
            <person name="Yan Y."/>
            <person name="Sichtig H."/>
        </authorList>
    </citation>
    <scope>NUCLEOTIDE SEQUENCE [LARGE SCALE GENOMIC DNA]</scope>
    <source>
        <strain evidence="1 2">FDAARGOS_920</strain>
        <plasmid evidence="1 2">unnamed</plasmid>
    </source>
</reference>
<name>A0A7T2V7E8_9BACI</name>
<proteinExistence type="predicted"/>
<evidence type="ECO:0000313" key="1">
    <source>
        <dbReference type="EMBL" id="QPR80615.1"/>
    </source>
</evidence>
<organism evidence="1 2">
    <name type="scientific">Bacillus tropicus</name>
    <dbReference type="NCBI Taxonomy" id="2026188"/>
    <lineage>
        <taxon>Bacteria</taxon>
        <taxon>Bacillati</taxon>
        <taxon>Bacillota</taxon>
        <taxon>Bacilli</taxon>
        <taxon>Bacillales</taxon>
        <taxon>Bacillaceae</taxon>
        <taxon>Bacillus</taxon>
        <taxon>Bacillus cereus group</taxon>
    </lineage>
</organism>
<geneLocation type="plasmid" evidence="1 2">
    <name>unnamed</name>
</geneLocation>
<keyword evidence="2" id="KW-1185">Reference proteome</keyword>
<gene>
    <name evidence="1" type="ORF">I6G77_27730</name>
</gene>
<keyword evidence="1" id="KW-0614">Plasmid</keyword>
<accession>A0A7T2V7E8</accession>
<dbReference type="Proteomes" id="UP000594791">
    <property type="component" value="Plasmid unnamed"/>
</dbReference>
<protein>
    <recommendedName>
        <fullName evidence="3">DUF4145 domain-containing protein</fullName>
    </recommendedName>
</protein>
<evidence type="ECO:0008006" key="3">
    <source>
        <dbReference type="Google" id="ProtNLM"/>
    </source>
</evidence>
<sequence>MITINGFELTMRTGGVDVYINTYDTILPVRHKDIEKFYRQQNLNRMFRIVDREMKKFQLAEMEWGQRQLHRLIYNSLFSNTGYNYLNSAKEFVLGTLVLMNKACDEEDDEKIKFLAQSLLKLMQSYAIFDDVSFLDSYILDTQFAKYEYLHDLRAAELRKQYNQEPTLHAGERILIREIAQSILLEYGFLTDVSGVDYAAIQLYIDASYKLLLSSHIPQDSVPCQLELQHKNDILIDWTLVCDSLAYGKSRLQEGLPVILITFKALNEIHNEFQVISHQYKHLSEETKRKLADVMSAENRYIDSPELIPFSVQTFSMMSVLESELRYIINTVEGKEVVRSLGNIEVYLKEKALNDFVDQETYNDFVNTLAVLRHIRNKGAHGNEVNLEEYQQVKDFTFNSGILTSISLYNKKLGLNI</sequence>
<dbReference type="RefSeq" id="WP_042514381.1">
    <property type="nucleotide sequence ID" value="NZ_CP065740.1"/>
</dbReference>
<dbReference type="EMBL" id="CP065740">
    <property type="protein sequence ID" value="QPR80615.1"/>
    <property type="molecule type" value="Genomic_DNA"/>
</dbReference>